<evidence type="ECO:0000313" key="4">
    <source>
        <dbReference type="EMBL" id="RCN39815.1"/>
    </source>
</evidence>
<dbReference type="InterPro" id="IPR051019">
    <property type="entry name" value="VLCFA-Steroid_DH"/>
</dbReference>
<proteinExistence type="inferred from homology"/>
<sequence length="116" mass="13442">MLSALWTYIWWAVTSYFVVRVLKCLFILVKSVIVHFITPIYNLDHLKDSWTVVTGGTDGIGRAYIEELAKTRGIRKFYLIGRNRQKLDKVVSELHSALLLWLKAPFPASVWNVMDE</sequence>
<evidence type="ECO:0008006" key="6">
    <source>
        <dbReference type="Google" id="ProtNLM"/>
    </source>
</evidence>
<dbReference type="PANTHER" id="PTHR43899">
    <property type="entry name" value="RH59310P"/>
    <property type="match status" value="1"/>
</dbReference>
<evidence type="ECO:0000256" key="1">
    <source>
        <dbReference type="ARBA" id="ARBA00006484"/>
    </source>
</evidence>
<keyword evidence="2" id="KW-0560">Oxidoreductase</keyword>
<dbReference type="STRING" id="29170.A0A368G9X9"/>
<evidence type="ECO:0000256" key="3">
    <source>
        <dbReference type="SAM" id="Phobius"/>
    </source>
</evidence>
<comment type="similarity">
    <text evidence="1">Belongs to the short-chain dehydrogenases/reductases (SDR) family.</text>
</comment>
<comment type="caution">
    <text evidence="4">The sequence shown here is derived from an EMBL/GenBank/DDBJ whole genome shotgun (WGS) entry which is preliminary data.</text>
</comment>
<dbReference type="SUPFAM" id="SSF51735">
    <property type="entry name" value="NAD(P)-binding Rossmann-fold domains"/>
    <property type="match status" value="1"/>
</dbReference>
<keyword evidence="5" id="KW-1185">Reference proteome</keyword>
<keyword evidence="3" id="KW-0812">Transmembrane</keyword>
<keyword evidence="3" id="KW-0472">Membrane</keyword>
<dbReference type="GO" id="GO:0016491">
    <property type="term" value="F:oxidoreductase activity"/>
    <property type="evidence" value="ECO:0007669"/>
    <property type="project" value="UniProtKB-KW"/>
</dbReference>
<reference evidence="4 5" key="1">
    <citation type="submission" date="2014-10" db="EMBL/GenBank/DDBJ databases">
        <title>Draft genome of the hookworm Ancylostoma caninum.</title>
        <authorList>
            <person name="Mitreva M."/>
        </authorList>
    </citation>
    <scope>NUCLEOTIDE SEQUENCE [LARGE SCALE GENOMIC DNA]</scope>
    <source>
        <strain evidence="4 5">Baltimore</strain>
    </source>
</reference>
<dbReference type="Gene3D" id="3.40.50.720">
    <property type="entry name" value="NAD(P)-binding Rossmann-like Domain"/>
    <property type="match status" value="1"/>
</dbReference>
<dbReference type="PANTHER" id="PTHR43899:SF13">
    <property type="entry name" value="RH59310P"/>
    <property type="match status" value="1"/>
</dbReference>
<dbReference type="GO" id="GO:0005783">
    <property type="term" value="C:endoplasmic reticulum"/>
    <property type="evidence" value="ECO:0007669"/>
    <property type="project" value="TreeGrafter"/>
</dbReference>
<evidence type="ECO:0000313" key="5">
    <source>
        <dbReference type="Proteomes" id="UP000252519"/>
    </source>
</evidence>
<accession>A0A368G9X9</accession>
<dbReference type="Proteomes" id="UP000252519">
    <property type="component" value="Unassembled WGS sequence"/>
</dbReference>
<dbReference type="InterPro" id="IPR036291">
    <property type="entry name" value="NAD(P)-bd_dom_sf"/>
</dbReference>
<dbReference type="EMBL" id="JOJR01000319">
    <property type="protein sequence ID" value="RCN39815.1"/>
    <property type="molecule type" value="Genomic_DNA"/>
</dbReference>
<dbReference type="OrthoDB" id="5545019at2759"/>
<dbReference type="AlphaFoldDB" id="A0A368G9X9"/>
<gene>
    <name evidence="4" type="ORF">ANCCAN_14249</name>
</gene>
<protein>
    <recommendedName>
        <fullName evidence="6">Oxidoreductase, short chain dehydrogenase/reductase family protein</fullName>
    </recommendedName>
</protein>
<feature type="transmembrane region" description="Helical" evidence="3">
    <location>
        <begin position="6"/>
        <end position="29"/>
    </location>
</feature>
<name>A0A368G9X9_ANCCA</name>
<organism evidence="4 5">
    <name type="scientific">Ancylostoma caninum</name>
    <name type="common">Dog hookworm</name>
    <dbReference type="NCBI Taxonomy" id="29170"/>
    <lineage>
        <taxon>Eukaryota</taxon>
        <taxon>Metazoa</taxon>
        <taxon>Ecdysozoa</taxon>
        <taxon>Nematoda</taxon>
        <taxon>Chromadorea</taxon>
        <taxon>Rhabditida</taxon>
        <taxon>Rhabditina</taxon>
        <taxon>Rhabditomorpha</taxon>
        <taxon>Strongyloidea</taxon>
        <taxon>Ancylostomatidae</taxon>
        <taxon>Ancylostomatinae</taxon>
        <taxon>Ancylostoma</taxon>
    </lineage>
</organism>
<evidence type="ECO:0000256" key="2">
    <source>
        <dbReference type="ARBA" id="ARBA00023002"/>
    </source>
</evidence>
<keyword evidence="3" id="KW-1133">Transmembrane helix</keyword>